<dbReference type="PANTHER" id="PTHR22715">
    <property type="entry name" value="TRANSFORMING GROWTH FACTOR BETA REGULATED GENE 1"/>
    <property type="match status" value="1"/>
</dbReference>
<evidence type="ECO:0000313" key="4">
    <source>
        <dbReference type="Proteomes" id="UP000639772"/>
    </source>
</evidence>
<dbReference type="PANTHER" id="PTHR22715:SF1">
    <property type="entry name" value="DNA BINDING PROTEIN"/>
    <property type="match status" value="1"/>
</dbReference>
<dbReference type="GO" id="GO:0140993">
    <property type="term" value="F:histone modifying activity"/>
    <property type="evidence" value="ECO:0007669"/>
    <property type="project" value="UniProtKB-ARBA"/>
</dbReference>
<keyword evidence="2" id="KW-0539">Nucleus</keyword>
<organism evidence="3 4">
    <name type="scientific">Vanilla planifolia</name>
    <name type="common">Vanilla</name>
    <dbReference type="NCBI Taxonomy" id="51239"/>
    <lineage>
        <taxon>Eukaryota</taxon>
        <taxon>Viridiplantae</taxon>
        <taxon>Streptophyta</taxon>
        <taxon>Embryophyta</taxon>
        <taxon>Tracheophyta</taxon>
        <taxon>Spermatophyta</taxon>
        <taxon>Magnoliopsida</taxon>
        <taxon>Liliopsida</taxon>
        <taxon>Asparagales</taxon>
        <taxon>Orchidaceae</taxon>
        <taxon>Vanilloideae</taxon>
        <taxon>Vanilleae</taxon>
        <taxon>Vanilla</taxon>
    </lineage>
</organism>
<accession>A0A835VJ24</accession>
<dbReference type="GO" id="GO:0005634">
    <property type="term" value="C:nucleus"/>
    <property type="evidence" value="ECO:0007669"/>
    <property type="project" value="UniProtKB-SubCell"/>
</dbReference>
<dbReference type="SUPFAM" id="SSF50998">
    <property type="entry name" value="Quinoprotein alcohol dehydrogenase-like"/>
    <property type="match status" value="1"/>
</dbReference>
<dbReference type="OrthoDB" id="1928087at2759"/>
<protein>
    <recommendedName>
        <fullName evidence="5">FYR C-terminal domain-containing protein</fullName>
    </recommendedName>
</protein>
<evidence type="ECO:0000256" key="1">
    <source>
        <dbReference type="ARBA" id="ARBA00004123"/>
    </source>
</evidence>
<evidence type="ECO:0000256" key="2">
    <source>
        <dbReference type="ARBA" id="ARBA00023242"/>
    </source>
</evidence>
<dbReference type="InterPro" id="IPR003889">
    <property type="entry name" value="FYrich_C"/>
</dbReference>
<gene>
    <name evidence="3" type="ORF">HPP92_000749</name>
</gene>
<proteinExistence type="predicted"/>
<comment type="caution">
    <text evidence="3">The sequence shown here is derived from an EMBL/GenBank/DDBJ whole genome shotgun (WGS) entry which is preliminary data.</text>
</comment>
<dbReference type="InterPro" id="IPR003888">
    <property type="entry name" value="FYrich_N"/>
</dbReference>
<dbReference type="InterPro" id="IPR040092">
    <property type="entry name" value="TBRG1"/>
</dbReference>
<evidence type="ECO:0000313" key="3">
    <source>
        <dbReference type="EMBL" id="KAG0500677.1"/>
    </source>
</evidence>
<sequence>MKSDRAENPNELEIVSIGSLYRGPWDKKYWSCSRGKERYPYPIGYHAVRTHCGNVYQMEVHEGQKGPLFIVTADDGSSFSGQTPDIAWVNLHRACFKVKNCNMKGFSSKIDVAEIFGFKNPSVQRLLRELVNNSNMDEENSLPPSFFHNKVMEFNNKPLQTSEKHVCLETSVEKLQFYKRRTKKRNSTEGACIPNHHNISKGDMLSPAIDDNTTGLKIQNDADIVSFGSCVRNEETCLPLPQGRELNFYSIPAGKMTEMGLNLSDCVIDKHIISQEESNGVCHETYRLPPKPDNRHDSKKLLLDRCPDARIEQLNPSSYASKFDHEDFLTLPNCSNICVTNTSETFTGNIDVSTLDHVNEKFTFLKNDLVEVKSLLRTSKFHSSEIASRSECKYLNRSEACASDPTHSLPYEGVYSCCIPKDNDFQEVAKDSLPEMGSSGSSGTKLEDVIMDLADRELALSMMGFLLPRAVPLIKKTYVRRHSRARLHDSSCDPCTEGNSVQSNTNHRHNAMCQEKLVAQKIEERLIEQVMDSQKSGGQANYFCADTTCMTNESFPENGGSKDSNSVVPDSFDNDQCSCGVSLKENFYTSFDERNLTNPNKLKGNCTAKSLSISNVQLNDFQRCDFQNDAENPEVLAFDKKDGEVISNSLADTIDPGDDTPSAEESIGESIKCTLKRGSSIEIINFDVNGKFKEETINGKNKHYPCLPSTVSVTEGVLLNTAEAQNFCSAPPSLVQYNASLLEGAVCPYFDDSNVSETNFATNSLLAPAKDQARSTNHNVDSRTMFYKVGTEEQNDDLKNGQDASEIGAQFLIPAVMGVQCWDTHKKIMQDMEAPNQTLYVDVDKNITGVMKVKKGMQQITAENGNSVHLELPHINLPLRTLIGSNEPVLRPPSNNIYKDLSYGQFYNTSFLDGSLSNEDRLMEIIGCYLHPDPVLYVMLNSKGNHLQLCVLCGFPDAISRYLFLYSIPLQGQLRGCPSFLGYTSLLLPLVSSRWNGNIPFERSALCFASDGKSFIFVSSIKAPRCREQNINCFCSSCKLECPSEMNLEIAHINFGYVSRITTLTTNGRIICISVCEPNYVVAVEDSGALHIWVLNFTWSECLEEFMLPNIDFETPMAVELMSVPGCHSLIIGHNGISDLFLWDISKRVLLAKFSSPGNRVCQIVPVSLFNWQSNAGHERNSAMHIKQNIQKANCEFSSVSSSEEIAVWILISVAVDSEMGHEVQELGTSPVGLWRLALLVNNMIITGSIFDPRATAACASAESGIIGTSDGFFYKWELSSGRILAKLTSTQCCISCMTLDAQSGALAVGSIDGNLQVLIEPEGLCESSC</sequence>
<dbReference type="Gene3D" id="2.130.10.10">
    <property type="entry name" value="YVTN repeat-like/Quinoprotein amine dehydrogenase"/>
    <property type="match status" value="1"/>
</dbReference>
<name>A0A835VJ24_VANPL</name>
<dbReference type="GO" id="GO:0051726">
    <property type="term" value="P:regulation of cell cycle"/>
    <property type="evidence" value="ECO:0007669"/>
    <property type="project" value="TreeGrafter"/>
</dbReference>
<evidence type="ECO:0008006" key="5">
    <source>
        <dbReference type="Google" id="ProtNLM"/>
    </source>
</evidence>
<dbReference type="EMBL" id="JADCNM010000001">
    <property type="protein sequence ID" value="KAG0500677.1"/>
    <property type="molecule type" value="Genomic_DNA"/>
</dbReference>
<dbReference type="InterPro" id="IPR015943">
    <property type="entry name" value="WD40/YVTN_repeat-like_dom_sf"/>
</dbReference>
<dbReference type="PROSITE" id="PS51543">
    <property type="entry name" value="FYRC"/>
    <property type="match status" value="1"/>
</dbReference>
<comment type="subcellular location">
    <subcellularLocation>
        <location evidence="1">Nucleus</location>
    </subcellularLocation>
</comment>
<dbReference type="InterPro" id="IPR011047">
    <property type="entry name" value="Quinoprotein_ADH-like_sf"/>
</dbReference>
<reference evidence="3 4" key="1">
    <citation type="journal article" date="2020" name="Nat. Food">
        <title>A phased Vanilla planifolia genome enables genetic improvement of flavour and production.</title>
        <authorList>
            <person name="Hasing T."/>
            <person name="Tang H."/>
            <person name="Brym M."/>
            <person name="Khazi F."/>
            <person name="Huang T."/>
            <person name="Chambers A.H."/>
        </authorList>
    </citation>
    <scope>NUCLEOTIDE SEQUENCE [LARGE SCALE GENOMIC DNA]</scope>
    <source>
        <tissue evidence="3">Leaf</tissue>
    </source>
</reference>
<dbReference type="Gene3D" id="3.30.160.360">
    <property type="match status" value="1"/>
</dbReference>
<dbReference type="PROSITE" id="PS51542">
    <property type="entry name" value="FYRN"/>
    <property type="match status" value="1"/>
</dbReference>
<dbReference type="Proteomes" id="UP000639772">
    <property type="component" value="Chromosome 1"/>
</dbReference>
<dbReference type="Pfam" id="PF05965">
    <property type="entry name" value="FYRC"/>
    <property type="match status" value="1"/>
</dbReference>